<dbReference type="OrthoDB" id="7452186at2"/>
<dbReference type="Proteomes" id="UP000008718">
    <property type="component" value="Chromosome"/>
</dbReference>
<proteinExistence type="predicted"/>
<reference key="1">
    <citation type="submission" date="2010-11" db="EMBL/GenBank/DDBJ databases">
        <title>The complete genome of Paludibacter propionicigenes DSM 17365.</title>
        <authorList>
            <consortium name="US DOE Joint Genome Institute (JGI-PGF)"/>
            <person name="Lucas S."/>
            <person name="Copeland A."/>
            <person name="Lapidus A."/>
            <person name="Bruce D."/>
            <person name="Goodwin L."/>
            <person name="Pitluck S."/>
            <person name="Kyrpides N."/>
            <person name="Mavromatis K."/>
            <person name="Ivanova N."/>
            <person name="Munk A.C."/>
            <person name="Brettin T."/>
            <person name="Detter J.C."/>
            <person name="Han C."/>
            <person name="Tapia R."/>
            <person name="Land M."/>
            <person name="Hauser L."/>
            <person name="Markowitz V."/>
            <person name="Cheng J.-F."/>
            <person name="Hugenholtz P."/>
            <person name="Woyke T."/>
            <person name="Wu D."/>
            <person name="Gronow S."/>
            <person name="Wellnitz S."/>
            <person name="Brambilla E."/>
            <person name="Klenk H.-P."/>
            <person name="Eisen J.A."/>
        </authorList>
    </citation>
    <scope>NUCLEOTIDE SEQUENCE</scope>
    <source>
        <strain>WB4</strain>
    </source>
</reference>
<accession>E4T1Y8</accession>
<reference evidence="2 3" key="2">
    <citation type="journal article" date="2011" name="Stand. Genomic Sci.">
        <title>Complete genome sequence of Paludibacter propionicigenes type strain (WB4).</title>
        <authorList>
            <person name="Gronow S."/>
            <person name="Munk C."/>
            <person name="Lapidus A."/>
            <person name="Nolan M."/>
            <person name="Lucas S."/>
            <person name="Hammon N."/>
            <person name="Deshpande S."/>
            <person name="Cheng J.F."/>
            <person name="Tapia R."/>
            <person name="Han C."/>
            <person name="Goodwin L."/>
            <person name="Pitluck S."/>
            <person name="Liolios K."/>
            <person name="Ivanova N."/>
            <person name="Mavromatis K."/>
            <person name="Mikhailova N."/>
            <person name="Pati A."/>
            <person name="Chen A."/>
            <person name="Palaniappan K."/>
            <person name="Land M."/>
            <person name="Hauser L."/>
            <person name="Chang Y.J."/>
            <person name="Jeffries C.D."/>
            <person name="Brambilla E."/>
            <person name="Rohde M."/>
            <person name="Goker M."/>
            <person name="Detter J.C."/>
            <person name="Woyke T."/>
            <person name="Bristow J."/>
            <person name="Eisen J.A."/>
            <person name="Markowitz V."/>
            <person name="Hugenholtz P."/>
            <person name="Kyrpides N.C."/>
            <person name="Klenk H.P."/>
        </authorList>
    </citation>
    <scope>NUCLEOTIDE SEQUENCE [LARGE SCALE GENOMIC DNA]</scope>
    <source>
        <strain evidence="3">DSM 17365 / JCM 13257 / WB4</strain>
    </source>
</reference>
<evidence type="ECO:0000313" key="2">
    <source>
        <dbReference type="EMBL" id="ADQ78732.1"/>
    </source>
</evidence>
<dbReference type="Pfam" id="PF13589">
    <property type="entry name" value="HATPase_c_3"/>
    <property type="match status" value="1"/>
</dbReference>
<dbReference type="EMBL" id="CP002345">
    <property type="protein sequence ID" value="ADQ78732.1"/>
    <property type="molecule type" value="Genomic_DNA"/>
</dbReference>
<dbReference type="SUPFAM" id="SSF55874">
    <property type="entry name" value="ATPase domain of HSP90 chaperone/DNA topoisomerase II/histidine kinase"/>
    <property type="match status" value="1"/>
</dbReference>
<evidence type="ECO:0000313" key="3">
    <source>
        <dbReference type="Proteomes" id="UP000008718"/>
    </source>
</evidence>
<name>E4T1Y8_PALPW</name>
<keyword evidence="3" id="KW-1185">Reference proteome</keyword>
<evidence type="ECO:0000256" key="1">
    <source>
        <dbReference type="SAM" id="Coils"/>
    </source>
</evidence>
<organism evidence="2 3">
    <name type="scientific">Paludibacter propionicigenes (strain DSM 17365 / JCM 13257 / WB4)</name>
    <dbReference type="NCBI Taxonomy" id="694427"/>
    <lineage>
        <taxon>Bacteria</taxon>
        <taxon>Pseudomonadati</taxon>
        <taxon>Bacteroidota</taxon>
        <taxon>Bacteroidia</taxon>
        <taxon>Bacteroidales</taxon>
        <taxon>Paludibacteraceae</taxon>
        <taxon>Paludibacter</taxon>
    </lineage>
</organism>
<dbReference type="KEGG" id="ppn:Palpr_0574"/>
<evidence type="ECO:0008006" key="4">
    <source>
        <dbReference type="Google" id="ProtNLM"/>
    </source>
</evidence>
<dbReference type="eggNOG" id="COG0326">
    <property type="taxonomic scope" value="Bacteria"/>
</dbReference>
<gene>
    <name evidence="2" type="ordered locus">Palpr_0574</name>
</gene>
<dbReference type="InterPro" id="IPR036890">
    <property type="entry name" value="HATPase_C_sf"/>
</dbReference>
<dbReference type="HOGENOM" id="CLU_037402_0_0_10"/>
<keyword evidence="1" id="KW-0175">Coiled coil</keyword>
<dbReference type="STRING" id="694427.Palpr_0574"/>
<sequence length="517" mass="60206">MDNTTPIIGKDVIESLTIGMYEDSRFIYREYIQNSADQIDKAVAQGLIKKEQEEIHISINQDEKNVEIYDNATGISQNEALPILLNIAQSTKQRGIDKGFRGIGRLGGLAYCEKLIFETSYKGEDTKTTLIWDATLLKEIINDRNEKEDAVSVIQKVTTSVVSKEDSNKHYFKVILEGVTNEDLLDKKSVDKYLSMVAPLPFPSRFIYKSLIYDELKKEGLLLDEYRIYLNTEQLYKGYSTTIYKGEDNDKRKEDEILYIEFFKEYAKDGQLLFWGWHSISGKNQSLNQINYSRGFRLRKSNIQVGDEFTLIKLQRDKRFQFYFFGEIHGIHCDLIPNSRRDYFSENKISLEFDQKLKQFFHKNINDLCRTASDLNSSLKKIEELRTFDEEYKIKKEIGFTNKTEHQEYKEKFEKKLDEAQKAQNKINKIKTGFSNIENHPVNKILQSVVSSDSINIYKLKPEINDPCGKTKFRTDNLSGLNKEQRKLIARIFGVISDVLDKETAENVIQKIEEELK</sequence>
<protein>
    <recommendedName>
        <fullName evidence="4">ATP-binding region ATPase domain protein</fullName>
    </recommendedName>
</protein>
<dbReference type="RefSeq" id="WP_013444101.1">
    <property type="nucleotide sequence ID" value="NC_014734.1"/>
</dbReference>
<feature type="coiled-coil region" evidence="1">
    <location>
        <begin position="403"/>
        <end position="430"/>
    </location>
</feature>
<dbReference type="AlphaFoldDB" id="E4T1Y8"/>
<dbReference type="Gene3D" id="3.30.565.10">
    <property type="entry name" value="Histidine kinase-like ATPase, C-terminal domain"/>
    <property type="match status" value="1"/>
</dbReference>